<feature type="transmembrane region" description="Helical" evidence="1">
    <location>
        <begin position="81"/>
        <end position="103"/>
    </location>
</feature>
<name>A0A7S0BZK8_9STRA</name>
<keyword evidence="1" id="KW-1133">Transmembrane helix</keyword>
<sequence length="116" mass="12817">MLHRYEETSGWDFRKKPKPHMSISADAAGVNDSANFPMSSINRTSGIPRSFGLLVVMASRLMLLDTASFRSSSALSLSDKATLSCLLSFSSLLIFFASLVLFLRRALLFLLFFLGC</sequence>
<evidence type="ECO:0000256" key="1">
    <source>
        <dbReference type="SAM" id="Phobius"/>
    </source>
</evidence>
<gene>
    <name evidence="2" type="ORF">PINE0816_LOCUS4178</name>
</gene>
<proteinExistence type="predicted"/>
<evidence type="ECO:0000313" key="2">
    <source>
        <dbReference type="EMBL" id="CAD8408058.1"/>
    </source>
</evidence>
<reference evidence="2" key="1">
    <citation type="submission" date="2021-01" db="EMBL/GenBank/DDBJ databases">
        <authorList>
            <person name="Corre E."/>
            <person name="Pelletier E."/>
            <person name="Niang G."/>
            <person name="Scheremetjew M."/>
            <person name="Finn R."/>
            <person name="Kale V."/>
            <person name="Holt S."/>
            <person name="Cochrane G."/>
            <person name="Meng A."/>
            <person name="Brown T."/>
            <person name="Cohen L."/>
        </authorList>
    </citation>
    <scope>NUCLEOTIDE SEQUENCE</scope>
    <source>
        <strain evidence="2">CCAP1064/1</strain>
    </source>
</reference>
<keyword evidence="1" id="KW-0472">Membrane</keyword>
<protein>
    <submittedName>
        <fullName evidence="2">Uncharacterized protein</fullName>
    </submittedName>
</protein>
<keyword evidence="1" id="KW-0812">Transmembrane</keyword>
<dbReference type="EMBL" id="HBEL01008742">
    <property type="protein sequence ID" value="CAD8408058.1"/>
    <property type="molecule type" value="Transcribed_RNA"/>
</dbReference>
<accession>A0A7S0BZK8</accession>
<organism evidence="2">
    <name type="scientific">Proboscia inermis</name>
    <dbReference type="NCBI Taxonomy" id="420281"/>
    <lineage>
        <taxon>Eukaryota</taxon>
        <taxon>Sar</taxon>
        <taxon>Stramenopiles</taxon>
        <taxon>Ochrophyta</taxon>
        <taxon>Bacillariophyta</taxon>
        <taxon>Coscinodiscophyceae</taxon>
        <taxon>Rhizosoleniophycidae</taxon>
        <taxon>Rhizosoleniales</taxon>
        <taxon>Rhizosoleniaceae</taxon>
        <taxon>Proboscia</taxon>
    </lineage>
</organism>
<dbReference type="AlphaFoldDB" id="A0A7S0BZK8"/>